<name>A0A412G4N9_9FIRM</name>
<feature type="domain" description="Nucleoside phosphorylase" evidence="4">
    <location>
        <begin position="85"/>
        <end position="231"/>
    </location>
</feature>
<dbReference type="EMBL" id="QRUP01000004">
    <property type="protein sequence ID" value="RGR75575.1"/>
    <property type="molecule type" value="Genomic_DNA"/>
</dbReference>
<comment type="caution">
    <text evidence="5">The sequence shown here is derived from an EMBL/GenBank/DDBJ whole genome shotgun (WGS) entry which is preliminary data.</text>
</comment>
<dbReference type="SUPFAM" id="SSF53167">
    <property type="entry name" value="Purine and uridine phosphorylases"/>
    <property type="match status" value="1"/>
</dbReference>
<evidence type="ECO:0000256" key="3">
    <source>
        <dbReference type="ARBA" id="ARBA00048447"/>
    </source>
</evidence>
<protein>
    <recommendedName>
        <fullName evidence="2">Uridine phosphorylase</fullName>
        <ecNumber evidence="1">2.4.2.3</ecNumber>
    </recommendedName>
</protein>
<evidence type="ECO:0000313" key="6">
    <source>
        <dbReference type="Proteomes" id="UP000284178"/>
    </source>
</evidence>
<gene>
    <name evidence="5" type="ORF">DWY25_04890</name>
</gene>
<sequence length="269" mass="29461">MKQRIRMHWFDPEDRSEAVITAQRHVKSSHGTSVPPVLPEVCVLFEMGRALDQLRQDYPCEVISEHLPCFLDNPPCLRLRDAPHVCFTKGGYGAPAAVDTLETVLALGVKKVIVAGLCGVFDPRAQVGDVLIPTRIYSEEGTSRHYVENCEWAGTDPALCAFLRQAMAKALPVKALDTVTTDAVYRQTMNKEAAWRARGCAGVDMEAAALLQVCAVYGIPAAAMLLASDGHPLPETNTGWSWGSVNFAEVRKRYIDQIIQAGVQLGKEI</sequence>
<dbReference type="PANTHER" id="PTHR43691:SF11">
    <property type="entry name" value="FI09636P-RELATED"/>
    <property type="match status" value="1"/>
</dbReference>
<dbReference type="CDD" id="cd09007">
    <property type="entry name" value="NP-I_spr0068"/>
    <property type="match status" value="1"/>
</dbReference>
<dbReference type="GO" id="GO:0004731">
    <property type="term" value="F:purine-nucleoside phosphorylase activity"/>
    <property type="evidence" value="ECO:0007669"/>
    <property type="project" value="TreeGrafter"/>
</dbReference>
<dbReference type="Gene3D" id="3.40.50.1580">
    <property type="entry name" value="Nucleoside phosphorylase domain"/>
    <property type="match status" value="1"/>
</dbReference>
<dbReference type="GO" id="GO:0005829">
    <property type="term" value="C:cytosol"/>
    <property type="evidence" value="ECO:0007669"/>
    <property type="project" value="TreeGrafter"/>
</dbReference>
<evidence type="ECO:0000313" key="5">
    <source>
        <dbReference type="EMBL" id="RGR75575.1"/>
    </source>
</evidence>
<evidence type="ECO:0000259" key="4">
    <source>
        <dbReference type="Pfam" id="PF01048"/>
    </source>
</evidence>
<dbReference type="Pfam" id="PF01048">
    <property type="entry name" value="PNP_UDP_1"/>
    <property type="match status" value="1"/>
</dbReference>
<accession>A0A412G4N9</accession>
<dbReference type="PANTHER" id="PTHR43691">
    <property type="entry name" value="URIDINE PHOSPHORYLASE"/>
    <property type="match status" value="1"/>
</dbReference>
<evidence type="ECO:0000256" key="1">
    <source>
        <dbReference type="ARBA" id="ARBA00011888"/>
    </source>
</evidence>
<reference evidence="5 6" key="1">
    <citation type="submission" date="2018-08" db="EMBL/GenBank/DDBJ databases">
        <title>A genome reference for cultivated species of the human gut microbiota.</title>
        <authorList>
            <person name="Zou Y."/>
            <person name="Xue W."/>
            <person name="Luo G."/>
        </authorList>
    </citation>
    <scope>NUCLEOTIDE SEQUENCE [LARGE SCALE GENOMIC DNA]</scope>
    <source>
        <strain evidence="5 6">AF24-29</strain>
    </source>
</reference>
<organism evidence="5 6">
    <name type="scientific">Holdemania filiformis</name>
    <dbReference type="NCBI Taxonomy" id="61171"/>
    <lineage>
        <taxon>Bacteria</taxon>
        <taxon>Bacillati</taxon>
        <taxon>Bacillota</taxon>
        <taxon>Erysipelotrichia</taxon>
        <taxon>Erysipelotrichales</taxon>
        <taxon>Erysipelotrichaceae</taxon>
        <taxon>Holdemania</taxon>
    </lineage>
</organism>
<dbReference type="InterPro" id="IPR035994">
    <property type="entry name" value="Nucleoside_phosphorylase_sf"/>
</dbReference>
<dbReference type="GO" id="GO:0004850">
    <property type="term" value="F:uridine phosphorylase activity"/>
    <property type="evidence" value="ECO:0007669"/>
    <property type="project" value="UniProtKB-EC"/>
</dbReference>
<comment type="catalytic activity">
    <reaction evidence="3">
        <text>uridine + phosphate = alpha-D-ribose 1-phosphate + uracil</text>
        <dbReference type="Rhea" id="RHEA:24388"/>
        <dbReference type="ChEBI" id="CHEBI:16704"/>
        <dbReference type="ChEBI" id="CHEBI:17568"/>
        <dbReference type="ChEBI" id="CHEBI:43474"/>
        <dbReference type="ChEBI" id="CHEBI:57720"/>
        <dbReference type="EC" id="2.4.2.3"/>
    </reaction>
</comment>
<dbReference type="AlphaFoldDB" id="A0A412G4N9"/>
<keyword evidence="6" id="KW-1185">Reference proteome</keyword>
<dbReference type="Proteomes" id="UP000284178">
    <property type="component" value="Unassembled WGS sequence"/>
</dbReference>
<evidence type="ECO:0000256" key="2">
    <source>
        <dbReference type="ARBA" id="ARBA00021980"/>
    </source>
</evidence>
<dbReference type="GO" id="GO:0006152">
    <property type="term" value="P:purine nucleoside catabolic process"/>
    <property type="evidence" value="ECO:0007669"/>
    <property type="project" value="TreeGrafter"/>
</dbReference>
<proteinExistence type="predicted"/>
<dbReference type="InterPro" id="IPR000845">
    <property type="entry name" value="Nucleoside_phosphorylase_d"/>
</dbReference>
<dbReference type="EC" id="2.4.2.3" evidence="1"/>